<keyword evidence="3" id="KW-1185">Reference proteome</keyword>
<feature type="transmembrane region" description="Helical" evidence="1">
    <location>
        <begin position="573"/>
        <end position="593"/>
    </location>
</feature>
<feature type="transmembrane region" description="Helical" evidence="1">
    <location>
        <begin position="85"/>
        <end position="112"/>
    </location>
</feature>
<feature type="transmembrane region" description="Helical" evidence="1">
    <location>
        <begin position="542"/>
        <end position="561"/>
    </location>
</feature>
<keyword evidence="1" id="KW-0472">Membrane</keyword>
<comment type="caution">
    <text evidence="2">The sequence shown here is derived from an EMBL/GenBank/DDBJ whole genome shotgun (WGS) entry which is preliminary data.</text>
</comment>
<name>A0ABW0RQN7_9BURK</name>
<feature type="transmembrane region" description="Helical" evidence="1">
    <location>
        <begin position="204"/>
        <end position="223"/>
    </location>
</feature>
<dbReference type="EMBL" id="JBHSMZ010000001">
    <property type="protein sequence ID" value="MFC5547154.1"/>
    <property type="molecule type" value="Genomic_DNA"/>
</dbReference>
<keyword evidence="1" id="KW-1133">Transmembrane helix</keyword>
<sequence>MIELFLSELRRFRTAAILYAAAGLVLVTVMNQLTDLVTGPRELHAVMTLLYALSGLGFALYQFGTYRQPSRWIWLLHRPMHRAPILAGITLASVLLIALAMALPLFVLLGLQDHFTARVVDTRHYAGIGFMALTSVSCWLSGAYIMLHRSRWAFVVLMLPILLTMHMASYGTMLALALACNAVLLVLVYTVFRPNRYTGDDAVATVASAVPLQLSFYIALLWSGSTLFQVGQMVAGVHPLEADEAAAGGGVEASRFDPREALQAGLAAVKDPRAAGWSAALGRDSSASLGPGQRQYTVRDTVSARSGLKIADSQQNNWTFSHDRMMYSGLNRHARPAGWFGAGGKGDAVPFDSQPVPLRDNRARGYLANAHDMYELEQGGLKLRHVLHAAGREQLGAGIAVLGPRTALLTNRRVALLEERGGQLAPLASIPLPVPFGDLDRAEVGQVADGTLVSFIGGRRRLDGVMPAPHVVYLVDAGGQVRELGRREVVHDFPVLFEHRDWWVSPVLHAAVSLPAILIERGVVPDYGASRFAPLLLPRPPAVWAAAIALALLSALASAWWTGRAALGPGARLAWCLACLLLGMPALLSLMVLQPRVVREEAAASGAPVAASA</sequence>
<dbReference type="RefSeq" id="WP_379765907.1">
    <property type="nucleotide sequence ID" value="NZ_JBHSMZ010000001.1"/>
</dbReference>
<reference evidence="3" key="1">
    <citation type="journal article" date="2019" name="Int. J. Syst. Evol. Microbiol.">
        <title>The Global Catalogue of Microorganisms (GCM) 10K type strain sequencing project: providing services to taxonomists for standard genome sequencing and annotation.</title>
        <authorList>
            <consortium name="The Broad Institute Genomics Platform"/>
            <consortium name="The Broad Institute Genome Sequencing Center for Infectious Disease"/>
            <person name="Wu L."/>
            <person name="Ma J."/>
        </authorList>
    </citation>
    <scope>NUCLEOTIDE SEQUENCE [LARGE SCALE GENOMIC DNA]</scope>
    <source>
        <strain evidence="3">CGMCC 4.5798</strain>
    </source>
</reference>
<feature type="transmembrane region" description="Helical" evidence="1">
    <location>
        <begin position="12"/>
        <end position="31"/>
    </location>
</feature>
<feature type="transmembrane region" description="Helical" evidence="1">
    <location>
        <begin position="174"/>
        <end position="192"/>
    </location>
</feature>
<feature type="transmembrane region" description="Helical" evidence="1">
    <location>
        <begin position="124"/>
        <end position="145"/>
    </location>
</feature>
<feature type="transmembrane region" description="Helical" evidence="1">
    <location>
        <begin position="152"/>
        <end position="168"/>
    </location>
</feature>
<keyword evidence="1" id="KW-0812">Transmembrane</keyword>
<gene>
    <name evidence="2" type="ORF">ACFPO9_01330</name>
</gene>
<evidence type="ECO:0000313" key="3">
    <source>
        <dbReference type="Proteomes" id="UP001596086"/>
    </source>
</evidence>
<evidence type="ECO:0000256" key="1">
    <source>
        <dbReference type="SAM" id="Phobius"/>
    </source>
</evidence>
<evidence type="ECO:0008006" key="4">
    <source>
        <dbReference type="Google" id="ProtNLM"/>
    </source>
</evidence>
<organism evidence="2 3">
    <name type="scientific">Massilia aerilata</name>
    <dbReference type="NCBI Taxonomy" id="453817"/>
    <lineage>
        <taxon>Bacteria</taxon>
        <taxon>Pseudomonadati</taxon>
        <taxon>Pseudomonadota</taxon>
        <taxon>Betaproteobacteria</taxon>
        <taxon>Burkholderiales</taxon>
        <taxon>Oxalobacteraceae</taxon>
        <taxon>Telluria group</taxon>
        <taxon>Massilia</taxon>
    </lineage>
</organism>
<dbReference type="Proteomes" id="UP001596086">
    <property type="component" value="Unassembled WGS sequence"/>
</dbReference>
<feature type="transmembrane region" description="Helical" evidence="1">
    <location>
        <begin position="43"/>
        <end position="64"/>
    </location>
</feature>
<evidence type="ECO:0000313" key="2">
    <source>
        <dbReference type="EMBL" id="MFC5547154.1"/>
    </source>
</evidence>
<accession>A0ABW0RQN7</accession>
<protein>
    <recommendedName>
        <fullName evidence="4">ABC transporter permease</fullName>
    </recommendedName>
</protein>
<proteinExistence type="predicted"/>